<feature type="transmembrane region" description="Helical" evidence="6">
    <location>
        <begin position="95"/>
        <end position="113"/>
    </location>
</feature>
<dbReference type="Proteomes" id="UP000235114">
    <property type="component" value="Unassembled WGS sequence"/>
</dbReference>
<evidence type="ECO:0000256" key="2">
    <source>
        <dbReference type="ARBA" id="ARBA00009142"/>
    </source>
</evidence>
<dbReference type="RefSeq" id="WP_101576866.1">
    <property type="nucleotide sequence ID" value="NZ_PGVA01000016.1"/>
</dbReference>
<dbReference type="PANTHER" id="PTHR43701">
    <property type="entry name" value="MEMBRANE TRANSPORTER PROTEIN MJ0441-RELATED"/>
    <property type="match status" value="1"/>
</dbReference>
<dbReference type="OrthoDB" id="5457526at2"/>
<feature type="transmembrane region" description="Helical" evidence="6">
    <location>
        <begin position="133"/>
        <end position="157"/>
    </location>
</feature>
<keyword evidence="10" id="KW-1185">Reference proteome</keyword>
<dbReference type="Proteomes" id="UP000234951">
    <property type="component" value="Unassembled WGS sequence"/>
</dbReference>
<feature type="transmembrane region" description="Helical" evidence="6">
    <location>
        <begin position="40"/>
        <end position="59"/>
    </location>
</feature>
<dbReference type="AlphaFoldDB" id="A0A2N5GNB7"/>
<sequence>MLLIVTMLLLGFVLGFVGAGGSGFIIAILVTIFHIPVHTALGTAVSVMFFSVLSGSWSHFREGNLYLKEGLIVGLFGGIGAFFGTRLTVFIDPNVLMFFTMTVLVISAVLLWLKTRVNIRVEEERTNPAVLGYSLIGLGNGLISGTFGIGAAPFIQLSLIKWLHFPMRFAAGTTMLVIVPISMFASAGYIVNGYFDTLLFLKVALGTIVGTYIGAKLTKKLPQVLLRYGMVITPIASAIILLINFL</sequence>
<evidence type="ECO:0000256" key="6">
    <source>
        <dbReference type="RuleBase" id="RU363041"/>
    </source>
</evidence>
<feature type="transmembrane region" description="Helical" evidence="6">
    <location>
        <begin position="225"/>
        <end position="245"/>
    </location>
</feature>
<dbReference type="Pfam" id="PF01925">
    <property type="entry name" value="TauE"/>
    <property type="match status" value="1"/>
</dbReference>
<feature type="transmembrane region" description="Helical" evidence="6">
    <location>
        <begin position="197"/>
        <end position="213"/>
    </location>
</feature>
<dbReference type="EMBL" id="PGVD01000032">
    <property type="protein sequence ID" value="PLR96456.1"/>
    <property type="molecule type" value="Genomic_DNA"/>
</dbReference>
<keyword evidence="4 6" id="KW-1133">Transmembrane helix</keyword>
<gene>
    <name evidence="7" type="ORF">CU635_08505</name>
    <name evidence="8" type="ORF">CVD25_12085</name>
</gene>
<evidence type="ECO:0000313" key="10">
    <source>
        <dbReference type="Proteomes" id="UP000235114"/>
    </source>
</evidence>
<name>A0A2N5GNB7_9BACI</name>
<proteinExistence type="inferred from homology"/>
<evidence type="ECO:0000313" key="7">
    <source>
        <dbReference type="EMBL" id="PLR83770.1"/>
    </source>
</evidence>
<feature type="transmembrane region" description="Helical" evidence="6">
    <location>
        <begin position="169"/>
        <end position="191"/>
    </location>
</feature>
<keyword evidence="3 6" id="KW-0812">Transmembrane</keyword>
<dbReference type="InterPro" id="IPR051598">
    <property type="entry name" value="TSUP/Inactive_protease-like"/>
</dbReference>
<dbReference type="EMBL" id="PGVA01000016">
    <property type="protein sequence ID" value="PLR83770.1"/>
    <property type="molecule type" value="Genomic_DNA"/>
</dbReference>
<evidence type="ECO:0000313" key="8">
    <source>
        <dbReference type="EMBL" id="PLR96456.1"/>
    </source>
</evidence>
<feature type="transmembrane region" description="Helical" evidence="6">
    <location>
        <begin position="65"/>
        <end position="83"/>
    </location>
</feature>
<keyword evidence="5 6" id="KW-0472">Membrane</keyword>
<feature type="transmembrane region" description="Helical" evidence="6">
    <location>
        <begin position="6"/>
        <end position="33"/>
    </location>
</feature>
<dbReference type="InterPro" id="IPR002781">
    <property type="entry name" value="TM_pro_TauE-like"/>
</dbReference>
<protein>
    <recommendedName>
        <fullName evidence="6">Probable membrane transporter protein</fullName>
    </recommendedName>
</protein>
<dbReference type="PANTHER" id="PTHR43701:SF2">
    <property type="entry name" value="MEMBRANE TRANSPORTER PROTEIN YJNA-RELATED"/>
    <property type="match status" value="1"/>
</dbReference>
<accession>A0A2N5GNB7</accession>
<evidence type="ECO:0000256" key="1">
    <source>
        <dbReference type="ARBA" id="ARBA00004141"/>
    </source>
</evidence>
<evidence type="ECO:0000256" key="3">
    <source>
        <dbReference type="ARBA" id="ARBA00022692"/>
    </source>
</evidence>
<comment type="subcellular location">
    <subcellularLocation>
        <location evidence="6">Cell membrane</location>
        <topology evidence="6">Multi-pass membrane protein</topology>
    </subcellularLocation>
    <subcellularLocation>
        <location evidence="1">Membrane</location>
        <topology evidence="1">Multi-pass membrane protein</topology>
    </subcellularLocation>
</comment>
<dbReference type="GO" id="GO:0005886">
    <property type="term" value="C:plasma membrane"/>
    <property type="evidence" value="ECO:0007669"/>
    <property type="project" value="UniProtKB-SubCell"/>
</dbReference>
<organism evidence="7 9">
    <name type="scientific">Bacillus canaveralius</name>
    <dbReference type="NCBI Taxonomy" id="1403243"/>
    <lineage>
        <taxon>Bacteria</taxon>
        <taxon>Bacillati</taxon>
        <taxon>Bacillota</taxon>
        <taxon>Bacilli</taxon>
        <taxon>Bacillales</taxon>
        <taxon>Bacillaceae</taxon>
        <taxon>Bacillus</taxon>
    </lineage>
</organism>
<reference evidence="8 10" key="2">
    <citation type="submission" date="2017-12" db="EMBL/GenBank/DDBJ databases">
        <title>Comparative Functional Genomics of Dry Heat Resistant strains isolated from the Viking Spacecraft.</title>
        <authorList>
            <person name="Seuylemezian A."/>
            <person name="Cooper K."/>
            <person name="Vaishampayan P."/>
        </authorList>
    </citation>
    <scope>NUCLEOTIDE SEQUENCE [LARGE SCALE GENOMIC DNA]</scope>
    <source>
        <strain evidence="8 10">ATCC 29669</strain>
    </source>
</reference>
<keyword evidence="6" id="KW-1003">Cell membrane</keyword>
<comment type="caution">
    <text evidence="7">The sequence shown here is derived from an EMBL/GenBank/DDBJ whole genome shotgun (WGS) entry which is preliminary data.</text>
</comment>
<reference evidence="7 9" key="1">
    <citation type="submission" date="2017-11" db="EMBL/GenBank/DDBJ databases">
        <title>Comparitive Functional Genomics of Dry Heat Resistant strains isolated from the Viking Spacecraft.</title>
        <authorList>
            <person name="Seuylemezian A."/>
            <person name="Cooper K."/>
            <person name="Vaishampayan P."/>
        </authorList>
    </citation>
    <scope>NUCLEOTIDE SEQUENCE [LARGE SCALE GENOMIC DNA]</scope>
    <source>
        <strain evidence="7 9">M4.6</strain>
    </source>
</reference>
<evidence type="ECO:0000256" key="5">
    <source>
        <dbReference type="ARBA" id="ARBA00023136"/>
    </source>
</evidence>
<comment type="similarity">
    <text evidence="2 6">Belongs to the 4-toluene sulfonate uptake permease (TSUP) (TC 2.A.102) family.</text>
</comment>
<evidence type="ECO:0000313" key="9">
    <source>
        <dbReference type="Proteomes" id="UP000234951"/>
    </source>
</evidence>
<evidence type="ECO:0000256" key="4">
    <source>
        <dbReference type="ARBA" id="ARBA00022989"/>
    </source>
</evidence>